<comment type="caution">
    <text evidence="4">The sequence shown here is derived from an EMBL/GenBank/DDBJ whole genome shotgun (WGS) entry which is preliminary data.</text>
</comment>
<dbReference type="Gene3D" id="3.40.50.720">
    <property type="entry name" value="NAD(P)-binding Rossmann-like Domain"/>
    <property type="match status" value="1"/>
</dbReference>
<evidence type="ECO:0000256" key="1">
    <source>
        <dbReference type="ARBA" id="ARBA00006484"/>
    </source>
</evidence>
<dbReference type="CDD" id="cd05233">
    <property type="entry name" value="SDR_c"/>
    <property type="match status" value="1"/>
</dbReference>
<dbReference type="RefSeq" id="WP_398656348.1">
    <property type="nucleotide sequence ID" value="NZ_JBITDC010000004.1"/>
</dbReference>
<dbReference type="SMART" id="SM00822">
    <property type="entry name" value="PKS_KR"/>
    <property type="match status" value="1"/>
</dbReference>
<gene>
    <name evidence="4" type="ORF">ACIA8P_12930</name>
</gene>
<dbReference type="InterPro" id="IPR036291">
    <property type="entry name" value="NAD(P)-bd_dom_sf"/>
</dbReference>
<dbReference type="GO" id="GO:0016491">
    <property type="term" value="F:oxidoreductase activity"/>
    <property type="evidence" value="ECO:0007669"/>
    <property type="project" value="UniProtKB-KW"/>
</dbReference>
<evidence type="ECO:0000259" key="3">
    <source>
        <dbReference type="SMART" id="SM00822"/>
    </source>
</evidence>
<dbReference type="Proteomes" id="UP001612415">
    <property type="component" value="Unassembled WGS sequence"/>
</dbReference>
<proteinExistence type="inferred from homology"/>
<keyword evidence="5" id="KW-1185">Reference proteome</keyword>
<dbReference type="InterPro" id="IPR020904">
    <property type="entry name" value="Sc_DH/Rdtase_CS"/>
</dbReference>
<dbReference type="InterPro" id="IPR002347">
    <property type="entry name" value="SDR_fam"/>
</dbReference>
<evidence type="ECO:0000256" key="2">
    <source>
        <dbReference type="RuleBase" id="RU000363"/>
    </source>
</evidence>
<dbReference type="PANTHER" id="PTHR42760:SF135">
    <property type="entry name" value="BLL7886 PROTEIN"/>
    <property type="match status" value="1"/>
</dbReference>
<sequence length="270" mass="27227">MDLDPGASAPTGRFAGKVVMVTGAGSGMGAAIARKLAAEGARAVVLADVNRDGAEAVAKELSAAGAVALDVADAAAVDAAVQDVLHRHGRLDVLVHAAGVDDPEAKARIADALVEGRPVEMTGSLGDAAWRRVMRVNLDGTFHVLRAAVRAMLPFGAGSIVVIGSSSAFDTPVGYPHYAASKAGVHALSQAVAKEVVASGIRVNVVAPGPTETGMAARTPQALRTGFADPRVRPYATPEEIADIALFLASDAAANLVGAVLLANGGRFTA</sequence>
<dbReference type="PRINTS" id="PR00081">
    <property type="entry name" value="GDHRDH"/>
</dbReference>
<organism evidence="4 5">
    <name type="scientific">Streptomyces cellulosae</name>
    <dbReference type="NCBI Taxonomy" id="1968"/>
    <lineage>
        <taxon>Bacteria</taxon>
        <taxon>Bacillati</taxon>
        <taxon>Actinomycetota</taxon>
        <taxon>Actinomycetes</taxon>
        <taxon>Kitasatosporales</taxon>
        <taxon>Streptomycetaceae</taxon>
        <taxon>Streptomyces</taxon>
    </lineage>
</organism>
<reference evidence="4 5" key="1">
    <citation type="submission" date="2024-10" db="EMBL/GenBank/DDBJ databases">
        <title>The Natural Products Discovery Center: Release of the First 8490 Sequenced Strains for Exploring Actinobacteria Biosynthetic Diversity.</title>
        <authorList>
            <person name="Kalkreuter E."/>
            <person name="Kautsar S.A."/>
            <person name="Yang D."/>
            <person name="Bader C.D."/>
            <person name="Teijaro C.N."/>
            <person name="Fluegel L."/>
            <person name="Davis C.M."/>
            <person name="Simpson J.R."/>
            <person name="Lauterbach L."/>
            <person name="Steele A.D."/>
            <person name="Gui C."/>
            <person name="Meng S."/>
            <person name="Li G."/>
            <person name="Viehrig K."/>
            <person name="Ye F."/>
            <person name="Su P."/>
            <person name="Kiefer A.F."/>
            <person name="Nichols A."/>
            <person name="Cepeda A.J."/>
            <person name="Yan W."/>
            <person name="Fan B."/>
            <person name="Jiang Y."/>
            <person name="Adhikari A."/>
            <person name="Zheng C.-J."/>
            <person name="Schuster L."/>
            <person name="Cowan T.M."/>
            <person name="Smanski M.J."/>
            <person name="Chevrette M.G."/>
            <person name="De Carvalho L.P.S."/>
            <person name="Shen B."/>
        </authorList>
    </citation>
    <scope>NUCLEOTIDE SEQUENCE [LARGE SCALE GENOMIC DNA]</scope>
    <source>
        <strain evidence="4 5">NPDC051599</strain>
    </source>
</reference>
<comment type="similarity">
    <text evidence="1 2">Belongs to the short-chain dehydrogenases/reductases (SDR) family.</text>
</comment>
<name>A0ABW7XZM8_STRCE</name>
<dbReference type="Pfam" id="PF00106">
    <property type="entry name" value="adh_short"/>
    <property type="match status" value="1"/>
</dbReference>
<evidence type="ECO:0000313" key="5">
    <source>
        <dbReference type="Proteomes" id="UP001612415"/>
    </source>
</evidence>
<accession>A0ABW7XZM8</accession>
<evidence type="ECO:0000313" key="4">
    <source>
        <dbReference type="EMBL" id="MFI5675561.1"/>
    </source>
</evidence>
<protein>
    <submittedName>
        <fullName evidence="4">SDR family NAD(P)-dependent oxidoreductase</fullName>
        <ecNumber evidence="4">1.1.1.-</ecNumber>
    </submittedName>
</protein>
<dbReference type="PROSITE" id="PS00061">
    <property type="entry name" value="ADH_SHORT"/>
    <property type="match status" value="1"/>
</dbReference>
<dbReference type="EC" id="1.1.1.-" evidence="4"/>
<dbReference type="InterPro" id="IPR057326">
    <property type="entry name" value="KR_dom"/>
</dbReference>
<dbReference type="SUPFAM" id="SSF51735">
    <property type="entry name" value="NAD(P)-binding Rossmann-fold domains"/>
    <property type="match status" value="1"/>
</dbReference>
<feature type="domain" description="Ketoreductase" evidence="3">
    <location>
        <begin position="17"/>
        <end position="211"/>
    </location>
</feature>
<dbReference type="EMBL" id="JBITDC010000004">
    <property type="protein sequence ID" value="MFI5675561.1"/>
    <property type="molecule type" value="Genomic_DNA"/>
</dbReference>
<dbReference type="PRINTS" id="PR00080">
    <property type="entry name" value="SDRFAMILY"/>
</dbReference>
<dbReference type="PANTHER" id="PTHR42760">
    <property type="entry name" value="SHORT-CHAIN DEHYDROGENASES/REDUCTASES FAMILY MEMBER"/>
    <property type="match status" value="1"/>
</dbReference>
<keyword evidence="4" id="KW-0560">Oxidoreductase</keyword>